<name>A0A849ADL6_9MICO</name>
<dbReference type="SUPFAM" id="SSF51735">
    <property type="entry name" value="NAD(P)-binding Rossmann-fold domains"/>
    <property type="match status" value="1"/>
</dbReference>
<feature type="domain" description="NmrA-like" evidence="1">
    <location>
        <begin position="3"/>
        <end position="226"/>
    </location>
</feature>
<evidence type="ECO:0000259" key="1">
    <source>
        <dbReference type="Pfam" id="PF05368"/>
    </source>
</evidence>
<dbReference type="EMBL" id="JABENB010000001">
    <property type="protein sequence ID" value="NNG38964.1"/>
    <property type="molecule type" value="Genomic_DNA"/>
</dbReference>
<dbReference type="RefSeq" id="WP_171153295.1">
    <property type="nucleotide sequence ID" value="NZ_JABENB010000001.1"/>
</dbReference>
<organism evidence="2 3">
    <name type="scientific">Flexivirga aerilata</name>
    <dbReference type="NCBI Taxonomy" id="1656889"/>
    <lineage>
        <taxon>Bacteria</taxon>
        <taxon>Bacillati</taxon>
        <taxon>Actinomycetota</taxon>
        <taxon>Actinomycetes</taxon>
        <taxon>Micrococcales</taxon>
        <taxon>Dermacoccaceae</taxon>
        <taxon>Flexivirga</taxon>
    </lineage>
</organism>
<evidence type="ECO:0000313" key="3">
    <source>
        <dbReference type="Proteomes" id="UP000557772"/>
    </source>
</evidence>
<dbReference type="InterPro" id="IPR051604">
    <property type="entry name" value="Ergot_Alk_Oxidoreductase"/>
</dbReference>
<dbReference type="Gene3D" id="3.90.25.10">
    <property type="entry name" value="UDP-galactose 4-epimerase, domain 1"/>
    <property type="match status" value="1"/>
</dbReference>
<dbReference type="PANTHER" id="PTHR43162">
    <property type="match status" value="1"/>
</dbReference>
<sequence length="284" mass="29873">MDEQMITVSGATGNVGSEVVRILRAQGVSVAGLSRQAHAGEPDMAWRVLEPADTGSAREALEGADKLALITSAGEDMFERERALVQAAADAGVSHVVKLSGLGAGPDAPIKLPQQHFKTEELIKSLGLVYTFVRPNLFMQTLLASAQTVRDSGTLYAPAGDGAISFTDVRDVAAVIAAALTQTGHDNEIYEITGPDAFTFAQVAALFSQELGKDVTFVDVAPDDAREGMLSSGLSPWLADAFVELYGIYRAGYGAAVLPGPIEKVTGRPAASLTTFLRQFAGQF</sequence>
<evidence type="ECO:0000313" key="2">
    <source>
        <dbReference type="EMBL" id="NNG38964.1"/>
    </source>
</evidence>
<dbReference type="Pfam" id="PF05368">
    <property type="entry name" value="NmrA"/>
    <property type="match status" value="1"/>
</dbReference>
<proteinExistence type="predicted"/>
<protein>
    <submittedName>
        <fullName evidence="2">SDR family oxidoreductase</fullName>
    </submittedName>
</protein>
<reference evidence="2 3" key="1">
    <citation type="submission" date="2020-05" db="EMBL/GenBank/DDBJ databases">
        <title>Flexivirga sp. ID2601S isolated from air conditioner.</title>
        <authorList>
            <person name="Kim D.H."/>
        </authorList>
    </citation>
    <scope>NUCLEOTIDE SEQUENCE [LARGE SCALE GENOMIC DNA]</scope>
    <source>
        <strain evidence="2 3">ID2601S</strain>
    </source>
</reference>
<comment type="caution">
    <text evidence="2">The sequence shown here is derived from an EMBL/GenBank/DDBJ whole genome shotgun (WGS) entry which is preliminary data.</text>
</comment>
<dbReference type="PANTHER" id="PTHR43162:SF1">
    <property type="entry name" value="PRESTALK A DIFFERENTIATION PROTEIN A"/>
    <property type="match status" value="1"/>
</dbReference>
<dbReference type="Proteomes" id="UP000557772">
    <property type="component" value="Unassembled WGS sequence"/>
</dbReference>
<dbReference type="AlphaFoldDB" id="A0A849ADL6"/>
<dbReference type="InterPro" id="IPR008030">
    <property type="entry name" value="NmrA-like"/>
</dbReference>
<dbReference type="CDD" id="cd05269">
    <property type="entry name" value="TMR_SDR_a"/>
    <property type="match status" value="1"/>
</dbReference>
<keyword evidence="3" id="KW-1185">Reference proteome</keyword>
<dbReference type="InterPro" id="IPR036291">
    <property type="entry name" value="NAD(P)-bd_dom_sf"/>
</dbReference>
<dbReference type="Gene3D" id="3.40.50.720">
    <property type="entry name" value="NAD(P)-binding Rossmann-like Domain"/>
    <property type="match status" value="1"/>
</dbReference>
<accession>A0A849ADL6</accession>
<gene>
    <name evidence="2" type="ORF">HJ588_06725</name>
</gene>